<feature type="repeat" description="TPR" evidence="3">
    <location>
        <begin position="540"/>
        <end position="573"/>
    </location>
</feature>
<keyword evidence="6" id="KW-1185">Reference proteome</keyword>
<feature type="repeat" description="TPR" evidence="3">
    <location>
        <begin position="436"/>
        <end position="469"/>
    </location>
</feature>
<dbReference type="KEGG" id="pary:A4V02_00740"/>
<dbReference type="OrthoDB" id="9814220at2"/>
<dbReference type="InterPro" id="IPR011990">
    <property type="entry name" value="TPR-like_helical_dom_sf"/>
</dbReference>
<protein>
    <submittedName>
        <fullName evidence="5">Uncharacterized protein</fullName>
    </submittedName>
</protein>
<dbReference type="InterPro" id="IPR019734">
    <property type="entry name" value="TPR_rpt"/>
</dbReference>
<accession>A0A1B1S6J5</accession>
<dbReference type="Proteomes" id="UP000186351">
    <property type="component" value="Chromosome"/>
</dbReference>
<sequence length="588" mass="66585">MHVAIRKHTVRFFAMIAMMAVTATALSAKKTDTVKPSEADCRKADYIFMEAIRQQALGNDDAYFSLVQRAHDLNPDDHAAAYYLGYDIMSIAGKDSTRFDYGYRLMKNYFDLNPSDYYSSYAYGAVNDHIGNINESLRVWNKLDSLYPAKTEVALRLANALFFTRDSAAVSRTIDVYNRIERAKGKSIPLSSRKIQSYLSTQDTVSAIAEVHSLLEASPGSIENNVFAGDVFALFSENDSALAYYNRACELDSSSGLAYYSRANFYKTTGDSVAYDREVFHALKMESLDLDTKLEIMTSYVRELYPDPAQQPRIQELFASLLEQHPHEVSVHDLYYAYLLAISDYAGAAEQVGYALDIDPSDERKWGALVSLYLQTDEFDKAVDAATRALGYHPESANLTFMRGISHGQAKHYDKAIPDFEHAIELADSGDVKFVSEVLSSEGDMYSAADDKEQAEEHYRQAIAINPDNLLALNNYAYLLAVEGRDLDKAERMSYRTIQERPDDINSLDTYAWILFKQKKYTEALVYIQQALDLVKEPAEELYSHAGDIYFWNGEHEKAVELWQQALSIAPDNELLKRKVAHKTFFFK</sequence>
<accession>A0A1Z2XF96</accession>
<keyword evidence="2 3" id="KW-0802">TPR repeat</keyword>
<feature type="chain" id="PRO_5012972422" evidence="4">
    <location>
        <begin position="24"/>
        <end position="588"/>
    </location>
</feature>
<dbReference type="GeneID" id="65535363"/>
<dbReference type="EMBL" id="CP015402">
    <property type="protein sequence ID" value="ANU62415.2"/>
    <property type="molecule type" value="Genomic_DNA"/>
</dbReference>
<dbReference type="RefSeq" id="WP_084273899.1">
    <property type="nucleotide sequence ID" value="NZ_CAJTAP010000010.1"/>
</dbReference>
<organism evidence="5 6">
    <name type="scientific">Muribaculum intestinale</name>
    <dbReference type="NCBI Taxonomy" id="1796646"/>
    <lineage>
        <taxon>Bacteria</taxon>
        <taxon>Pseudomonadati</taxon>
        <taxon>Bacteroidota</taxon>
        <taxon>Bacteroidia</taxon>
        <taxon>Bacteroidales</taxon>
        <taxon>Muribaculaceae</taxon>
        <taxon>Muribaculum</taxon>
    </lineage>
</organism>
<dbReference type="InterPro" id="IPR013105">
    <property type="entry name" value="TPR_2"/>
</dbReference>
<proteinExistence type="predicted"/>
<reference evidence="6" key="1">
    <citation type="submission" date="2016-04" db="EMBL/GenBank/DDBJ databases">
        <title>Complete Genome Sequences of Twelve Strains of a Stable Defined Moderately Diverse Mouse Microbiota 2 (sDMDMm2).</title>
        <authorList>
            <person name="Uchimura Y."/>
            <person name="Wyss M."/>
            <person name="Brugiroux S."/>
            <person name="Limenitakis J.P."/>
            <person name="Stecher B."/>
            <person name="McCoy K.D."/>
            <person name="Macpherson A.J."/>
        </authorList>
    </citation>
    <scope>NUCLEOTIDE SEQUENCE [LARGE SCALE GENOMIC DNA]</scope>
    <source>
        <strain evidence="6">YL27</strain>
    </source>
</reference>
<keyword evidence="1" id="KW-0677">Repeat</keyword>
<feature type="repeat" description="TPR" evidence="3">
    <location>
        <begin position="363"/>
        <end position="396"/>
    </location>
</feature>
<evidence type="ECO:0000256" key="1">
    <source>
        <dbReference type="ARBA" id="ARBA00022737"/>
    </source>
</evidence>
<evidence type="ECO:0000256" key="3">
    <source>
        <dbReference type="PROSITE-ProRule" id="PRU00339"/>
    </source>
</evidence>
<dbReference type="Gene3D" id="1.25.40.10">
    <property type="entry name" value="Tetratricopeptide repeat domain"/>
    <property type="match status" value="3"/>
</dbReference>
<dbReference type="Pfam" id="PF13432">
    <property type="entry name" value="TPR_16"/>
    <property type="match status" value="1"/>
</dbReference>
<dbReference type="SMART" id="SM00028">
    <property type="entry name" value="TPR"/>
    <property type="match status" value="6"/>
</dbReference>
<evidence type="ECO:0000256" key="2">
    <source>
        <dbReference type="ARBA" id="ARBA00022803"/>
    </source>
</evidence>
<dbReference type="PROSITE" id="PS50005">
    <property type="entry name" value="TPR"/>
    <property type="match status" value="4"/>
</dbReference>
<gene>
    <name evidence="5" type="ORF">A4V02_00740</name>
</gene>
<dbReference type="STRING" id="1796646.A4V02_00740"/>
<dbReference type="AlphaFoldDB" id="A0A1B1S6J5"/>
<feature type="repeat" description="TPR" evidence="3">
    <location>
        <begin position="397"/>
        <end position="430"/>
    </location>
</feature>
<dbReference type="PROSITE" id="PS50293">
    <property type="entry name" value="TPR_REGION"/>
    <property type="match status" value="1"/>
</dbReference>
<feature type="signal peptide" evidence="4">
    <location>
        <begin position="1"/>
        <end position="23"/>
    </location>
</feature>
<keyword evidence="4" id="KW-0732">Signal</keyword>
<dbReference type="PANTHER" id="PTHR12558">
    <property type="entry name" value="CELL DIVISION CYCLE 16,23,27"/>
    <property type="match status" value="1"/>
</dbReference>
<dbReference type="Pfam" id="PF07719">
    <property type="entry name" value="TPR_2"/>
    <property type="match status" value="1"/>
</dbReference>
<evidence type="ECO:0000256" key="4">
    <source>
        <dbReference type="SAM" id="SignalP"/>
    </source>
</evidence>
<dbReference type="SUPFAM" id="SSF48452">
    <property type="entry name" value="TPR-like"/>
    <property type="match status" value="2"/>
</dbReference>
<dbReference type="PANTHER" id="PTHR12558:SF13">
    <property type="entry name" value="CELL DIVISION CYCLE PROTEIN 27 HOMOLOG"/>
    <property type="match status" value="1"/>
</dbReference>
<dbReference type="Pfam" id="PF13181">
    <property type="entry name" value="TPR_8"/>
    <property type="match status" value="1"/>
</dbReference>
<evidence type="ECO:0000313" key="5">
    <source>
        <dbReference type="EMBL" id="ANU62415.2"/>
    </source>
</evidence>
<evidence type="ECO:0000313" key="6">
    <source>
        <dbReference type="Proteomes" id="UP000186351"/>
    </source>
</evidence>
<name>A0A1B1S6J5_9BACT</name>